<dbReference type="Gene3D" id="3.40.50.1110">
    <property type="entry name" value="SGNH hydrolase"/>
    <property type="match status" value="1"/>
</dbReference>
<comment type="caution">
    <text evidence="1">The sequence shown here is derived from an EMBL/GenBank/DDBJ whole genome shotgun (WGS) entry which is preliminary data.</text>
</comment>
<accession>A0A560II03</accession>
<reference evidence="1 2" key="1">
    <citation type="submission" date="2019-06" db="EMBL/GenBank/DDBJ databases">
        <title>Genomic Encyclopedia of Type Strains, Phase IV (KMG-V): Genome sequencing to study the core and pangenomes of soil and plant-associated prokaryotes.</title>
        <authorList>
            <person name="Whitman W."/>
        </authorList>
    </citation>
    <scope>NUCLEOTIDE SEQUENCE [LARGE SCALE GENOMIC DNA]</scope>
    <source>
        <strain evidence="1 2">BR 11140</strain>
    </source>
</reference>
<dbReference type="OrthoDB" id="1828825at2"/>
<evidence type="ECO:0008006" key="3">
    <source>
        <dbReference type="Google" id="ProtNLM"/>
    </source>
</evidence>
<dbReference type="Proteomes" id="UP000318050">
    <property type="component" value="Unassembled WGS sequence"/>
</dbReference>
<proteinExistence type="predicted"/>
<dbReference type="SUPFAM" id="SSF52266">
    <property type="entry name" value="SGNH hydrolase"/>
    <property type="match status" value="1"/>
</dbReference>
<sequence length="790" mass="82230">MAIYSTGTVIVQEGSINVVGAGTAWLSNVKAGDILVVVPPDPAEDAGVGYVNSVTDDTHLVLQAPWNGADWSNTAYQLYRDFIGAAPLMPLGCKRPNDLFNRALGAVYSLDRGQLAVASTLSLGAIKADPAGSVNVTSAGVLSVPQRGYGSLVNSSIRDTGAADGALARVDRWGFASYVTDLDGVTRMSGMAIPNAIAIADNGDGTGGKISVDPWGFSVDGVDPSGATRIQDVTISAGAPDGTGRKVVDAAGFMGPEHWAAPGELPVSAYRCDNRAAGIRATWPCNTAAPMGKLQATYRSLFETSGRAPFTHLRFAFQNLNSTGYTEALPPGSITITASIEVNPNSLNAPWAIGAVGAQLRQLTFNGQASITIAPGGTAWTDPIYLPMAANQLFYVRTFRQVPNLTGPWPCTQWLRSSLKECSNDGYFNVAAFTPDGTSKTYSGTISGTDVTLPLVPGSITIGNGGLPQFVTDNGSGAFPAINGLTAGTINYTNGAWTLTYANAPPTGSMPTFFGWGKAGVTPGDETLVASPSDVNGSFYFGFFSPSYGPSAIQTKPLPGISRQKAILFLGDSNAAAAGNNQELVTWVEQIARQAGVGVLRMGQGAETAAGFLANCIGRLALCEAGFDRVIIVHPINDLKTGASLATMQQTMIQLWSLCTALAGGDVNRVVQCALVPQVNSTADNTPYNAALVGPGTVASGSPSMRNAMNYWLAQQEGLHYGTFLDVNLLVENSPGSRTGSGDGKWVNSTAYPFPAATNDGYHFSTQFQEVVMPAFFGPGGAGASPVFIM</sequence>
<gene>
    <name evidence="1" type="ORF">FBZ92_109165</name>
</gene>
<evidence type="ECO:0000313" key="1">
    <source>
        <dbReference type="EMBL" id="TWB58672.1"/>
    </source>
</evidence>
<evidence type="ECO:0000313" key="2">
    <source>
        <dbReference type="Proteomes" id="UP000318050"/>
    </source>
</evidence>
<dbReference type="EMBL" id="VITT01000009">
    <property type="protein sequence ID" value="TWB58672.1"/>
    <property type="molecule type" value="Genomic_DNA"/>
</dbReference>
<dbReference type="AlphaFoldDB" id="A0A560II03"/>
<protein>
    <recommendedName>
        <fullName evidence="3">Lysophospholipase L1-like esterase</fullName>
    </recommendedName>
</protein>
<dbReference type="InterPro" id="IPR036514">
    <property type="entry name" value="SGNH_hydro_sf"/>
</dbReference>
<dbReference type="GO" id="GO:0016788">
    <property type="term" value="F:hydrolase activity, acting on ester bonds"/>
    <property type="evidence" value="ECO:0007669"/>
    <property type="project" value="UniProtKB-ARBA"/>
</dbReference>
<organism evidence="1 2">
    <name type="scientific">Nitrospirillum amazonense</name>
    <dbReference type="NCBI Taxonomy" id="28077"/>
    <lineage>
        <taxon>Bacteria</taxon>
        <taxon>Pseudomonadati</taxon>
        <taxon>Pseudomonadota</taxon>
        <taxon>Alphaproteobacteria</taxon>
        <taxon>Rhodospirillales</taxon>
        <taxon>Azospirillaceae</taxon>
        <taxon>Nitrospirillum</taxon>
    </lineage>
</organism>
<name>A0A560II03_9PROT</name>